<feature type="region of interest" description="Disordered" evidence="4">
    <location>
        <begin position="273"/>
        <end position="297"/>
    </location>
</feature>
<dbReference type="SMART" id="SM00330">
    <property type="entry name" value="PIPKc"/>
    <property type="match status" value="1"/>
</dbReference>
<dbReference type="Pfam" id="PF01504">
    <property type="entry name" value="PIP5K"/>
    <property type="match status" value="1"/>
</dbReference>
<dbReference type="InterPro" id="IPR027484">
    <property type="entry name" value="PInositol-4-P-5-kinase_N"/>
</dbReference>
<dbReference type="InterPro" id="IPR002498">
    <property type="entry name" value="PInositol-4-P-4/5-kinase_core"/>
</dbReference>
<evidence type="ECO:0000256" key="4">
    <source>
        <dbReference type="SAM" id="MobiDB-lite"/>
    </source>
</evidence>
<evidence type="ECO:0000313" key="6">
    <source>
        <dbReference type="EMBL" id="KAJ7203890.1"/>
    </source>
</evidence>
<feature type="compositionally biased region" description="Low complexity" evidence="4">
    <location>
        <begin position="906"/>
        <end position="920"/>
    </location>
</feature>
<dbReference type="PROSITE" id="PS51455">
    <property type="entry name" value="PIPK"/>
    <property type="match status" value="1"/>
</dbReference>
<keyword evidence="3" id="KW-0418">Kinase</keyword>
<dbReference type="Gene3D" id="3.30.810.10">
    <property type="entry name" value="2-Layer Sandwich"/>
    <property type="match status" value="1"/>
</dbReference>
<dbReference type="GO" id="GO:0000285">
    <property type="term" value="F:1-phosphatidylinositol-3-phosphate 5-kinase activity"/>
    <property type="evidence" value="ECO:0007669"/>
    <property type="project" value="InterPro"/>
</dbReference>
<organism evidence="6 7">
    <name type="scientific">Mycena pura</name>
    <dbReference type="NCBI Taxonomy" id="153505"/>
    <lineage>
        <taxon>Eukaryota</taxon>
        <taxon>Fungi</taxon>
        <taxon>Dikarya</taxon>
        <taxon>Basidiomycota</taxon>
        <taxon>Agaricomycotina</taxon>
        <taxon>Agaricomycetes</taxon>
        <taxon>Agaricomycetidae</taxon>
        <taxon>Agaricales</taxon>
        <taxon>Marasmiineae</taxon>
        <taxon>Mycenaceae</taxon>
        <taxon>Mycena</taxon>
    </lineage>
</organism>
<dbReference type="PANTHER" id="PTHR45748:SF7">
    <property type="entry name" value="1-PHOSPHATIDYLINOSITOL 3-PHOSPHATE 5-KINASE-RELATED"/>
    <property type="match status" value="1"/>
</dbReference>
<dbReference type="GO" id="GO:0000329">
    <property type="term" value="C:fungal-type vacuole membrane"/>
    <property type="evidence" value="ECO:0007669"/>
    <property type="project" value="TreeGrafter"/>
</dbReference>
<feature type="region of interest" description="Disordered" evidence="4">
    <location>
        <begin position="1259"/>
        <end position="1288"/>
    </location>
</feature>
<evidence type="ECO:0000256" key="3">
    <source>
        <dbReference type="PROSITE-ProRule" id="PRU00781"/>
    </source>
</evidence>
<evidence type="ECO:0000256" key="2">
    <source>
        <dbReference type="ARBA" id="ARBA00022840"/>
    </source>
</evidence>
<keyword evidence="2 3" id="KW-0067">ATP-binding</keyword>
<dbReference type="EMBL" id="JARJCW010000049">
    <property type="protein sequence ID" value="KAJ7203890.1"/>
    <property type="molecule type" value="Genomic_DNA"/>
</dbReference>
<dbReference type="GO" id="GO:0046854">
    <property type="term" value="P:phosphatidylinositol phosphate biosynthetic process"/>
    <property type="evidence" value="ECO:0007669"/>
    <property type="project" value="TreeGrafter"/>
</dbReference>
<feature type="compositionally biased region" description="Acidic residues" evidence="4">
    <location>
        <begin position="841"/>
        <end position="857"/>
    </location>
</feature>
<feature type="region of interest" description="Disordered" evidence="4">
    <location>
        <begin position="339"/>
        <end position="390"/>
    </location>
</feature>
<evidence type="ECO:0000256" key="1">
    <source>
        <dbReference type="ARBA" id="ARBA00022741"/>
    </source>
</evidence>
<feature type="region of interest" description="Disordered" evidence="4">
    <location>
        <begin position="597"/>
        <end position="656"/>
    </location>
</feature>
<evidence type="ECO:0000313" key="7">
    <source>
        <dbReference type="Proteomes" id="UP001219525"/>
    </source>
</evidence>
<dbReference type="CDD" id="cd17300">
    <property type="entry name" value="PIPKc_PIKfyve"/>
    <property type="match status" value="1"/>
</dbReference>
<feature type="domain" description="PIPK" evidence="5">
    <location>
        <begin position="1286"/>
        <end position="1612"/>
    </location>
</feature>
<dbReference type="GO" id="GO:0010008">
    <property type="term" value="C:endosome membrane"/>
    <property type="evidence" value="ECO:0007669"/>
    <property type="project" value="TreeGrafter"/>
</dbReference>
<dbReference type="InterPro" id="IPR044769">
    <property type="entry name" value="PIKfyve_PIPKc"/>
</dbReference>
<accession>A0AAD6Y6F3</accession>
<keyword evidence="1 3" id="KW-0547">Nucleotide-binding</keyword>
<keyword evidence="7" id="KW-1185">Reference proteome</keyword>
<evidence type="ECO:0000259" key="5">
    <source>
        <dbReference type="PROSITE" id="PS51455"/>
    </source>
</evidence>
<dbReference type="PANTHER" id="PTHR45748">
    <property type="entry name" value="1-PHOSPHATIDYLINOSITOL 3-PHOSPHATE 5-KINASE-RELATED"/>
    <property type="match status" value="1"/>
</dbReference>
<dbReference type="GO" id="GO:0005524">
    <property type="term" value="F:ATP binding"/>
    <property type="evidence" value="ECO:0007669"/>
    <property type="project" value="UniProtKB-UniRule"/>
</dbReference>
<feature type="compositionally biased region" description="Polar residues" evidence="4">
    <location>
        <begin position="279"/>
        <end position="297"/>
    </location>
</feature>
<dbReference type="InterPro" id="IPR027483">
    <property type="entry name" value="PInositol-4-P-4/5-kinase_C_sf"/>
</dbReference>
<keyword evidence="3" id="KW-0808">Transferase</keyword>
<feature type="compositionally biased region" description="Polar residues" evidence="4">
    <location>
        <begin position="97"/>
        <end position="107"/>
    </location>
</feature>
<feature type="compositionally biased region" description="Basic and acidic residues" evidence="4">
    <location>
        <begin position="597"/>
        <end position="655"/>
    </location>
</feature>
<feature type="compositionally biased region" description="Basic and acidic residues" evidence="4">
    <location>
        <begin position="1260"/>
        <end position="1273"/>
    </location>
</feature>
<comment type="caution">
    <text evidence="6">The sequence shown here is derived from an EMBL/GenBank/DDBJ whole genome shotgun (WGS) entry which is preliminary data.</text>
</comment>
<dbReference type="SUPFAM" id="SSF56104">
    <property type="entry name" value="SAICAR synthase-like"/>
    <property type="match status" value="1"/>
</dbReference>
<reference evidence="6" key="1">
    <citation type="submission" date="2023-03" db="EMBL/GenBank/DDBJ databases">
        <title>Massive genome expansion in bonnet fungi (Mycena s.s.) driven by repeated elements and novel gene families across ecological guilds.</title>
        <authorList>
            <consortium name="Lawrence Berkeley National Laboratory"/>
            <person name="Harder C.B."/>
            <person name="Miyauchi S."/>
            <person name="Viragh M."/>
            <person name="Kuo A."/>
            <person name="Thoen E."/>
            <person name="Andreopoulos B."/>
            <person name="Lu D."/>
            <person name="Skrede I."/>
            <person name="Drula E."/>
            <person name="Henrissat B."/>
            <person name="Morin E."/>
            <person name="Kohler A."/>
            <person name="Barry K."/>
            <person name="LaButti K."/>
            <person name="Morin E."/>
            <person name="Salamov A."/>
            <person name="Lipzen A."/>
            <person name="Mereny Z."/>
            <person name="Hegedus B."/>
            <person name="Baldrian P."/>
            <person name="Stursova M."/>
            <person name="Weitz H."/>
            <person name="Taylor A."/>
            <person name="Grigoriev I.V."/>
            <person name="Nagy L.G."/>
            <person name="Martin F."/>
            <person name="Kauserud H."/>
        </authorList>
    </citation>
    <scope>NUCLEOTIDE SEQUENCE</scope>
    <source>
        <strain evidence="6">9144</strain>
    </source>
</reference>
<sequence>MPDHKPLPALPAAATVPSLTTLSVDARDHRGRFIRHILAEAAFDDPEDLWASALEDALDTLGDAVGRGRWLAGVKRSRRSPLQYPPAPPRKPMSRMDTASTVSSSRMDATSTVSSSHHDVSEAESFTSDEALHQIRTVAAQPAVPNPKPEPRHLLLCAAQLGGRIAIPSEDSGFDLIPANVGCVFKAALFSLPEEGSDARSSILFGLAEWDTEAVPRPKLVGGTFIFKGITSPPQYHSLCKALRISIYMHLSLLLEQHFLSNSGVQLHFPMPKPRHSAMSDTSASSAYSQAELTPRSRQQKTFLPGILSFFSKKNPSIHRSNTITSTSSARAGTSLDLTNTHSRESSLAGPARLSEDGGSRSNRFSFIGDPRPSFLKPAPPTDPQPSDGTPFTVVLTRLATAAPFLSSSAGVHVAPPKLIVDLAERERAAPGRRLTGDEKTALESIRGWDPRERDRAARTRALCGARGFARMQELGVLLSRHVPAPAPGDASLSGAYASVSASTSVSASVSTLEAAERAFAPCERPYWTTYRYYARDGAAGEDWSLGELVRGLCARAEDACVRPGCQWKQGEHVLRLVHGKTRVTVEVKTVEKNKETAMVAGKEEAKGAEKPNETGKVNIHEKSKDSDKAKDSEKTEADATRKSRESKSEQKQDVEPASIQMWMSCGVCGKCTSKTEMNDGAYLFSFGKFLEVLNYSPTICKITPALCEHTSPPLAIRIPDQAPSVAKDDVPLPASRLNIVRHFAAQGHTVSFALSTVEDIFELRVPRLQITRRIGEKSARASITKEEEARPQPVDEEKRTLRREIKAWWEGVADHMDKLETTLAGTLVGLRKALPRLPSTDDEWEESMSEGGEDADGDGKSTTETTPTLLRPQFVADFTPSAPATPQGALEAQGYFSAAPPPLPRASSDPTATPGSAAPPSTPAPTDNSMQLLGSLRQSFHRTEQDLYTQLSRTPAAALNDVRRAFVNAARGAERRLLAWQKKHIPGRGKRSVQIKMEVEEPQWWGKGYHTAPGCNIIIREDDWGSIIAFTMSTADYAREVASMSLVRSPSSTPALEPLAAPATSSFFSGASNLKLFASSTQAQLDPDQEGAVWFEPEAYSAVISRKEHPRDATSLLSLREVLRQKSPIDGMSILPGGSRFGSLGSSATKATSSFVPPSARSKPDVQISRHEAGGEVCALPDLGESAGKILQEIDASSVDGVSRPSSAMSGSFLAGSMFTDMHIMRKAASILSVDSDSTIGGKSNLDDSVVLAEAPEATTRHEKAGHEKDATDATETPTRNLDAPPPSFANAFTSGLTNAMRLMLNNGDTPRASLFSKNHHGLLAPADAFAIDERPHIKYDWTIGKRLKFSCTVYYAKQFDNLRKRCGIDDVFVKSLSRSANWTAEGGKSKSNFWKTADDRFIIKTLVNAWNVADLQVLIELAPSYFRYIDATASRATVLAKLTGFYTVEIRNLETGNVQSKADLLVMENLFYGQNIVKTFDLKGIQGRKIKSRAEGGQSVKTLFDGEWIEGQQRTLTLVRPHSKAVLREAIKSDAEFLAKSNIMDYSLLLGVDQERKQIACGLVDTIGSYTFAKTLEYKAKQGLNSGKEVTVIPPTEYQERFVSALEGYFLACPDKWSRAMDDSKPIDDPTLLPSVL</sequence>
<feature type="region of interest" description="Disordered" evidence="4">
    <location>
        <begin position="77"/>
        <end position="126"/>
    </location>
</feature>
<feature type="region of interest" description="Disordered" evidence="4">
    <location>
        <begin position="777"/>
        <end position="799"/>
    </location>
</feature>
<name>A0AAD6Y6F3_9AGAR</name>
<dbReference type="Proteomes" id="UP001219525">
    <property type="component" value="Unassembled WGS sequence"/>
</dbReference>
<proteinExistence type="predicted"/>
<dbReference type="Gene3D" id="3.30.800.10">
    <property type="entry name" value="Phosphatidylinositol Phosphate Kinase II Beta"/>
    <property type="match status" value="1"/>
</dbReference>
<protein>
    <recommendedName>
        <fullName evidence="5">PIPK domain-containing protein</fullName>
    </recommendedName>
</protein>
<feature type="region of interest" description="Disordered" evidence="4">
    <location>
        <begin position="896"/>
        <end position="931"/>
    </location>
</feature>
<feature type="region of interest" description="Disordered" evidence="4">
    <location>
        <begin position="839"/>
        <end position="873"/>
    </location>
</feature>
<gene>
    <name evidence="6" type="ORF">GGX14DRAFT_461324</name>
</gene>